<organism evidence="2 3">
    <name type="scientific">Kitasatospora kazusensis</name>
    <dbReference type="NCBI Taxonomy" id="407974"/>
    <lineage>
        <taxon>Bacteria</taxon>
        <taxon>Bacillati</taxon>
        <taxon>Actinomycetota</taxon>
        <taxon>Actinomycetes</taxon>
        <taxon>Kitasatosporales</taxon>
        <taxon>Streptomycetaceae</taxon>
        <taxon>Kitasatospora</taxon>
    </lineage>
</organism>
<protein>
    <submittedName>
        <fullName evidence="2">Uncharacterized protein</fullName>
    </submittedName>
</protein>
<name>A0ABP5LU43_9ACTN</name>
<dbReference type="Proteomes" id="UP001422759">
    <property type="component" value="Unassembled WGS sequence"/>
</dbReference>
<feature type="region of interest" description="Disordered" evidence="1">
    <location>
        <begin position="1"/>
        <end position="23"/>
    </location>
</feature>
<gene>
    <name evidence="2" type="ORF">GCM10009760_45290</name>
</gene>
<dbReference type="EMBL" id="BAAANT010000029">
    <property type="protein sequence ID" value="GAA2150669.1"/>
    <property type="molecule type" value="Genomic_DNA"/>
</dbReference>
<evidence type="ECO:0000256" key="1">
    <source>
        <dbReference type="SAM" id="MobiDB-lite"/>
    </source>
</evidence>
<reference evidence="3" key="1">
    <citation type="journal article" date="2019" name="Int. J. Syst. Evol. Microbiol.">
        <title>The Global Catalogue of Microorganisms (GCM) 10K type strain sequencing project: providing services to taxonomists for standard genome sequencing and annotation.</title>
        <authorList>
            <consortium name="The Broad Institute Genomics Platform"/>
            <consortium name="The Broad Institute Genome Sequencing Center for Infectious Disease"/>
            <person name="Wu L."/>
            <person name="Ma J."/>
        </authorList>
    </citation>
    <scope>NUCLEOTIDE SEQUENCE [LARGE SCALE GENOMIC DNA]</scope>
    <source>
        <strain evidence="3">JCM 14560</strain>
    </source>
</reference>
<proteinExistence type="predicted"/>
<evidence type="ECO:0000313" key="2">
    <source>
        <dbReference type="EMBL" id="GAA2150669.1"/>
    </source>
</evidence>
<evidence type="ECO:0000313" key="3">
    <source>
        <dbReference type="Proteomes" id="UP001422759"/>
    </source>
</evidence>
<accession>A0ABP5LU43</accession>
<comment type="caution">
    <text evidence="2">The sequence shown here is derived from an EMBL/GenBank/DDBJ whole genome shotgun (WGS) entry which is preliminary data.</text>
</comment>
<sequence length="83" mass="8647">MFHTLNSIPCRRAAVPGPPAAEPVRPGANCVVTPCPEPPPHGAGGRTEAVPGAEDGLLRARRVPLWNVLDRNSGISMLLNCSG</sequence>
<keyword evidence="3" id="KW-1185">Reference proteome</keyword>